<sequence length="119" mass="13541">MDPSASSTACRQARRLFRRHRQAGHRRQTGFSDSSPQWRAKLSTSEYRCRDGSRPFPFSGRSLRSQRLPGGDHLPGFIQACPRTAGFGMRWHNLLARGSRRAARVAGPYTFCYQTDRVV</sequence>
<evidence type="ECO:0000313" key="2">
    <source>
        <dbReference type="EMBL" id="EAP74030.1"/>
    </source>
</evidence>
<organism evidence="2 3">
    <name type="scientific">Ralstonia solanacearum (strain UW551)</name>
    <dbReference type="NCBI Taxonomy" id="342110"/>
    <lineage>
        <taxon>Bacteria</taxon>
        <taxon>Pseudomonadati</taxon>
        <taxon>Pseudomonadota</taxon>
        <taxon>Betaproteobacteria</taxon>
        <taxon>Burkholderiales</taxon>
        <taxon>Burkholderiaceae</taxon>
        <taxon>Ralstonia</taxon>
        <taxon>Ralstonia solanacearum species complex</taxon>
    </lineage>
</organism>
<dbReference type="EMBL" id="AAKL01000007">
    <property type="protein sequence ID" value="EAP74030.1"/>
    <property type="molecule type" value="Genomic_DNA"/>
</dbReference>
<feature type="region of interest" description="Disordered" evidence="1">
    <location>
        <begin position="17"/>
        <end position="37"/>
    </location>
</feature>
<comment type="caution">
    <text evidence="2">The sequence shown here is derived from an EMBL/GenBank/DDBJ whole genome shotgun (WGS) entry which is preliminary data.</text>
</comment>
<protein>
    <submittedName>
        <fullName evidence="2">Uncharacterized protein</fullName>
    </submittedName>
</protein>
<accession>A0AB33VJ80</accession>
<name>A0AB33VJ80_RALSU</name>
<feature type="compositionally biased region" description="Basic residues" evidence="1">
    <location>
        <begin position="17"/>
        <end position="28"/>
    </location>
</feature>
<gene>
    <name evidence="2" type="ORF">RRSL_03956</name>
</gene>
<dbReference type="AlphaFoldDB" id="A0AB33VJ80"/>
<reference evidence="2 3" key="1">
    <citation type="journal article" date="2006" name="Mol. Plant Microbe Interact.">
        <title>Identification of open reading frames unique to a select agent: Ralstonia solanacearum race 3 biovar 2.</title>
        <authorList>
            <person name="Gabriel D.W."/>
            <person name="Allen C."/>
            <person name="Schell M."/>
            <person name="Denny T.P."/>
            <person name="Greenberg J.T."/>
            <person name="Duan Y.P."/>
            <person name="Flores-Cruz Z."/>
            <person name="Huang Q."/>
            <person name="Clifford J.M."/>
            <person name="Presting G."/>
            <person name="Gonzalez E.T."/>
            <person name="Reddy J."/>
            <person name="Elphinstone J."/>
            <person name="Swanson J."/>
            <person name="Yao J."/>
            <person name="Mulholland V."/>
            <person name="Liu L."/>
            <person name="Farmerie W."/>
            <person name="Patnaikuni M."/>
            <person name="Balogh B."/>
            <person name="Norman D."/>
            <person name="Alvarez A."/>
            <person name="Castillo J.A."/>
            <person name="Jones J."/>
            <person name="Saddler G."/>
            <person name="Walunas T."/>
            <person name="Zhukov A."/>
            <person name="Mikhailova N."/>
        </authorList>
    </citation>
    <scope>NUCLEOTIDE SEQUENCE [LARGE SCALE GENOMIC DNA]</scope>
    <source>
        <strain evidence="2 3">UW551</strain>
    </source>
</reference>
<evidence type="ECO:0000256" key="1">
    <source>
        <dbReference type="SAM" id="MobiDB-lite"/>
    </source>
</evidence>
<evidence type="ECO:0000313" key="3">
    <source>
        <dbReference type="Proteomes" id="UP000005933"/>
    </source>
</evidence>
<dbReference type="Proteomes" id="UP000005933">
    <property type="component" value="Unassembled WGS sequence"/>
</dbReference>
<proteinExistence type="predicted"/>